<dbReference type="InterPro" id="IPR018750">
    <property type="entry name" value="DUF2306_membrane"/>
</dbReference>
<keyword evidence="1" id="KW-0812">Transmembrane</keyword>
<keyword evidence="3" id="KW-1185">Reference proteome</keyword>
<keyword evidence="1" id="KW-1133">Transmembrane helix</keyword>
<name>A0ABW7YX19_9ACTN</name>
<keyword evidence="1" id="KW-0472">Membrane</keyword>
<feature type="transmembrane region" description="Helical" evidence="1">
    <location>
        <begin position="182"/>
        <end position="204"/>
    </location>
</feature>
<evidence type="ECO:0000313" key="3">
    <source>
        <dbReference type="Proteomes" id="UP001612741"/>
    </source>
</evidence>
<dbReference type="Pfam" id="PF10067">
    <property type="entry name" value="DUF2306"/>
    <property type="match status" value="1"/>
</dbReference>
<accession>A0ABW7YX19</accession>
<feature type="transmembrane region" description="Helical" evidence="1">
    <location>
        <begin position="81"/>
        <end position="108"/>
    </location>
</feature>
<evidence type="ECO:0000256" key="1">
    <source>
        <dbReference type="SAM" id="Phobius"/>
    </source>
</evidence>
<organism evidence="2 3">
    <name type="scientific">Nonomuraea typhae</name>
    <dbReference type="NCBI Taxonomy" id="2603600"/>
    <lineage>
        <taxon>Bacteria</taxon>
        <taxon>Bacillati</taxon>
        <taxon>Actinomycetota</taxon>
        <taxon>Actinomycetes</taxon>
        <taxon>Streptosporangiales</taxon>
        <taxon>Streptosporangiaceae</taxon>
        <taxon>Nonomuraea</taxon>
    </lineage>
</organism>
<feature type="transmembrane region" description="Helical" evidence="1">
    <location>
        <begin position="224"/>
        <end position="245"/>
    </location>
</feature>
<protein>
    <submittedName>
        <fullName evidence="2">DUF2306 domain-containing protein</fullName>
    </submittedName>
</protein>
<dbReference type="Proteomes" id="UP001612741">
    <property type="component" value="Unassembled WGS sequence"/>
</dbReference>
<reference evidence="2 3" key="1">
    <citation type="submission" date="2024-10" db="EMBL/GenBank/DDBJ databases">
        <title>The Natural Products Discovery Center: Release of the First 8490 Sequenced Strains for Exploring Actinobacteria Biosynthetic Diversity.</title>
        <authorList>
            <person name="Kalkreuter E."/>
            <person name="Kautsar S.A."/>
            <person name="Yang D."/>
            <person name="Bader C.D."/>
            <person name="Teijaro C.N."/>
            <person name="Fluegel L."/>
            <person name="Davis C.M."/>
            <person name="Simpson J.R."/>
            <person name="Lauterbach L."/>
            <person name="Steele A.D."/>
            <person name="Gui C."/>
            <person name="Meng S."/>
            <person name="Li G."/>
            <person name="Viehrig K."/>
            <person name="Ye F."/>
            <person name="Su P."/>
            <person name="Kiefer A.F."/>
            <person name="Nichols A."/>
            <person name="Cepeda A.J."/>
            <person name="Yan W."/>
            <person name="Fan B."/>
            <person name="Jiang Y."/>
            <person name="Adhikari A."/>
            <person name="Zheng C.-J."/>
            <person name="Schuster L."/>
            <person name="Cowan T.M."/>
            <person name="Smanski M.J."/>
            <person name="Chevrette M.G."/>
            <person name="De Carvalho L.P.S."/>
            <person name="Shen B."/>
        </authorList>
    </citation>
    <scope>NUCLEOTIDE SEQUENCE [LARGE SCALE GENOMIC DNA]</scope>
    <source>
        <strain evidence="2 3">NPDC050545</strain>
    </source>
</reference>
<evidence type="ECO:0000313" key="2">
    <source>
        <dbReference type="EMBL" id="MFI6500383.1"/>
    </source>
</evidence>
<feature type="transmembrane region" description="Helical" evidence="1">
    <location>
        <begin position="153"/>
        <end position="170"/>
    </location>
</feature>
<proteinExistence type="predicted"/>
<gene>
    <name evidence="2" type="ORF">ACIBG2_23595</name>
</gene>
<dbReference type="EMBL" id="JBITGY010000006">
    <property type="protein sequence ID" value="MFI6500383.1"/>
    <property type="molecule type" value="Genomic_DNA"/>
</dbReference>
<feature type="transmembrane region" description="Helical" evidence="1">
    <location>
        <begin position="44"/>
        <end position="61"/>
    </location>
</feature>
<comment type="caution">
    <text evidence="2">The sequence shown here is derived from an EMBL/GenBank/DDBJ whole genome shotgun (WGS) entry which is preliminary data.</text>
</comment>
<feature type="transmembrane region" description="Helical" evidence="1">
    <location>
        <begin position="120"/>
        <end position="141"/>
    </location>
</feature>
<dbReference type="RefSeq" id="WP_397084253.1">
    <property type="nucleotide sequence ID" value="NZ_JBITGY010000006.1"/>
</dbReference>
<sequence>MYALDAYIVLTFKGEHIMVVTSTPASSGSSRSPASSRQWWRHPWLALLAALVAGFLIFSVPPYLTLRPELSRIPAPPAYPWYYSVLAGHVWFASVAMVASCLQIWPWLRNRHHRVHRWTGRVYVFCGALPAGVLGLAIAFISPTGLPVRVSNVVLASLWLAVTVIGYRRARQRRYGEHREWMVRGFALTMSILATRVVGLAWVLALLPELDTTYGGSVEALTKAASAAAGPTGWLACLLAAEWHLRRRSPDRARNR</sequence>